<organism evidence="16 17">
    <name type="scientific">Achromobacter pestifer</name>
    <dbReference type="NCBI Taxonomy" id="1353889"/>
    <lineage>
        <taxon>Bacteria</taxon>
        <taxon>Pseudomonadati</taxon>
        <taxon>Pseudomonadota</taxon>
        <taxon>Betaproteobacteria</taxon>
        <taxon>Burkholderiales</taxon>
        <taxon>Alcaligenaceae</taxon>
        <taxon>Achromobacter</taxon>
    </lineage>
</organism>
<feature type="transmembrane region" description="Helical" evidence="14">
    <location>
        <begin position="203"/>
        <end position="228"/>
    </location>
</feature>
<dbReference type="InterPro" id="IPR033480">
    <property type="entry name" value="sCache_2"/>
</dbReference>
<keyword evidence="10" id="KW-0067">ATP-binding</keyword>
<dbReference type="Pfam" id="PF07730">
    <property type="entry name" value="HisKA_3"/>
    <property type="match status" value="1"/>
</dbReference>
<evidence type="ECO:0000256" key="12">
    <source>
        <dbReference type="ARBA" id="ARBA00023012"/>
    </source>
</evidence>
<dbReference type="GO" id="GO:0000155">
    <property type="term" value="F:phosphorelay sensor kinase activity"/>
    <property type="evidence" value="ECO:0007669"/>
    <property type="project" value="InterPro"/>
</dbReference>
<dbReference type="InterPro" id="IPR003594">
    <property type="entry name" value="HATPase_dom"/>
</dbReference>
<evidence type="ECO:0000259" key="15">
    <source>
        <dbReference type="PROSITE" id="PS50109"/>
    </source>
</evidence>
<dbReference type="GO" id="GO:0046983">
    <property type="term" value="F:protein dimerization activity"/>
    <property type="evidence" value="ECO:0007669"/>
    <property type="project" value="InterPro"/>
</dbReference>
<dbReference type="PANTHER" id="PTHR24421:SF10">
    <property type="entry name" value="NITRATE_NITRITE SENSOR PROTEIN NARQ"/>
    <property type="match status" value="1"/>
</dbReference>
<dbReference type="PIRSF" id="PIRSF037314">
    <property type="entry name" value="STHK_MctS"/>
    <property type="match status" value="1"/>
</dbReference>
<dbReference type="InterPro" id="IPR036890">
    <property type="entry name" value="HATPase_C_sf"/>
</dbReference>
<name>A0A6S6YKP5_9BURK</name>
<dbReference type="Gene3D" id="1.20.5.1930">
    <property type="match status" value="1"/>
</dbReference>
<evidence type="ECO:0000256" key="5">
    <source>
        <dbReference type="ARBA" id="ARBA00022553"/>
    </source>
</evidence>
<keyword evidence="5" id="KW-0597">Phosphoprotein</keyword>
<dbReference type="PANTHER" id="PTHR24421">
    <property type="entry name" value="NITRATE/NITRITE SENSOR PROTEIN NARX-RELATED"/>
    <property type="match status" value="1"/>
</dbReference>
<dbReference type="Pfam" id="PF17200">
    <property type="entry name" value="sCache_2"/>
    <property type="match status" value="1"/>
</dbReference>
<dbReference type="SUPFAM" id="SSF55874">
    <property type="entry name" value="ATPase domain of HSP90 chaperone/DNA topoisomerase II/histidine kinase"/>
    <property type="match status" value="1"/>
</dbReference>
<evidence type="ECO:0000256" key="3">
    <source>
        <dbReference type="ARBA" id="ARBA00012438"/>
    </source>
</evidence>
<keyword evidence="7 14" id="KW-0812">Transmembrane</keyword>
<dbReference type="Proteomes" id="UP000494108">
    <property type="component" value="Unassembled WGS sequence"/>
</dbReference>
<evidence type="ECO:0000256" key="9">
    <source>
        <dbReference type="ARBA" id="ARBA00022777"/>
    </source>
</evidence>
<dbReference type="RefSeq" id="WP_175173293.1">
    <property type="nucleotide sequence ID" value="NZ_CADIJX010000001.1"/>
</dbReference>
<keyword evidence="9" id="KW-0418">Kinase</keyword>
<feature type="domain" description="Histidine kinase" evidence="15">
    <location>
        <begin position="254"/>
        <end position="463"/>
    </location>
</feature>
<keyword evidence="17" id="KW-1185">Reference proteome</keyword>
<comment type="catalytic activity">
    <reaction evidence="1">
        <text>ATP + protein L-histidine = ADP + protein N-phospho-L-histidine.</text>
        <dbReference type="EC" id="2.7.13.3"/>
    </reaction>
</comment>
<gene>
    <name evidence="16" type="ORF">LMG3431_00998</name>
</gene>
<dbReference type="PROSITE" id="PS50109">
    <property type="entry name" value="HIS_KIN"/>
    <property type="match status" value="1"/>
</dbReference>
<keyword evidence="12" id="KW-0902">Two-component regulatory system</keyword>
<evidence type="ECO:0000256" key="4">
    <source>
        <dbReference type="ARBA" id="ARBA00022475"/>
    </source>
</evidence>
<dbReference type="SMART" id="SM00387">
    <property type="entry name" value="HATPase_c"/>
    <property type="match status" value="1"/>
</dbReference>
<dbReference type="Pfam" id="PF02518">
    <property type="entry name" value="HATPase_c"/>
    <property type="match status" value="1"/>
</dbReference>
<protein>
    <recommendedName>
        <fullName evidence="3">histidine kinase</fullName>
        <ecNumber evidence="3">2.7.13.3</ecNumber>
    </recommendedName>
</protein>
<evidence type="ECO:0000256" key="6">
    <source>
        <dbReference type="ARBA" id="ARBA00022679"/>
    </source>
</evidence>
<dbReference type="InterPro" id="IPR050482">
    <property type="entry name" value="Sensor_HK_TwoCompSys"/>
</dbReference>
<dbReference type="GO" id="GO:0005524">
    <property type="term" value="F:ATP binding"/>
    <property type="evidence" value="ECO:0007669"/>
    <property type="project" value="UniProtKB-KW"/>
</dbReference>
<dbReference type="EMBL" id="CADIJX010000001">
    <property type="protein sequence ID" value="CAB3630169.1"/>
    <property type="molecule type" value="Genomic_DNA"/>
</dbReference>
<proteinExistence type="predicted"/>
<evidence type="ECO:0000256" key="1">
    <source>
        <dbReference type="ARBA" id="ARBA00000085"/>
    </source>
</evidence>
<dbReference type="Gene3D" id="3.30.565.10">
    <property type="entry name" value="Histidine kinase-like ATPase, C-terminal domain"/>
    <property type="match status" value="1"/>
</dbReference>
<keyword evidence="13 14" id="KW-0472">Membrane</keyword>
<evidence type="ECO:0000256" key="2">
    <source>
        <dbReference type="ARBA" id="ARBA00004651"/>
    </source>
</evidence>
<dbReference type="InterPro" id="IPR011712">
    <property type="entry name" value="Sig_transdc_His_kin_sub3_dim/P"/>
</dbReference>
<evidence type="ECO:0000256" key="14">
    <source>
        <dbReference type="SAM" id="Phobius"/>
    </source>
</evidence>
<evidence type="ECO:0000313" key="16">
    <source>
        <dbReference type="EMBL" id="CAB3630169.1"/>
    </source>
</evidence>
<keyword evidence="6" id="KW-0808">Transferase</keyword>
<sequence length="473" mass="51806">MKLRLKILLLAAVPLLVAVAAITVAVYVQGLQLAQREKQVVESAWLASKESELRHYVSLAYSAVAPLQAAGDDDASRQQALELLAQMEFGHDGYFFVYDLHGKNLMHPRQPELVGQDLWNLRDTRGQAVIQNLLTAARRGGQQGEVVHYLWEKPSTHQTVEKLGYVVVLDRWGWMLGTGIYLDDVEQALVRIDAAAQANIRSMFAWVAGIAAVSILGVAACGLALNISDHRQSDAKLRLMAQQVVRSQEDERARLSRELHDGISQVLVSSKLSLEAARERLRQSLPTDAQTLAHIDKPLGGALDRLNSAVGEVRRISHNLRPTLLDDLGLPAALEHLGREFAIPSADGAQPLAVRLRTTGRPVKLPDTYATALFRVTQEALTNVLRHAGATRVDMTLAYSAHDLRLTISDDGCGFDFAEVQQDPRRGIGLRNMRERMNALSGNLSFHSNAQGTTLQAWLPLPATAAPSAIIPA</sequence>
<evidence type="ECO:0000256" key="8">
    <source>
        <dbReference type="ARBA" id="ARBA00022741"/>
    </source>
</evidence>
<evidence type="ECO:0000256" key="11">
    <source>
        <dbReference type="ARBA" id="ARBA00022989"/>
    </source>
</evidence>
<keyword evidence="4" id="KW-1003">Cell membrane</keyword>
<dbReference type="Gene3D" id="3.30.450.20">
    <property type="entry name" value="PAS domain"/>
    <property type="match status" value="1"/>
</dbReference>
<evidence type="ECO:0000256" key="13">
    <source>
        <dbReference type="ARBA" id="ARBA00023136"/>
    </source>
</evidence>
<evidence type="ECO:0000256" key="10">
    <source>
        <dbReference type="ARBA" id="ARBA00022840"/>
    </source>
</evidence>
<dbReference type="GO" id="GO:0005886">
    <property type="term" value="C:plasma membrane"/>
    <property type="evidence" value="ECO:0007669"/>
    <property type="project" value="UniProtKB-SubCell"/>
</dbReference>
<dbReference type="AlphaFoldDB" id="A0A6S6YKP5"/>
<evidence type="ECO:0000313" key="17">
    <source>
        <dbReference type="Proteomes" id="UP000494108"/>
    </source>
</evidence>
<accession>A0A6S6YKP5</accession>
<keyword evidence="8" id="KW-0547">Nucleotide-binding</keyword>
<dbReference type="InterPro" id="IPR017171">
    <property type="entry name" value="Sig_transdc_His_kinase_MctS"/>
</dbReference>
<reference evidence="16 17" key="1">
    <citation type="submission" date="2020-04" db="EMBL/GenBank/DDBJ databases">
        <authorList>
            <person name="De Canck E."/>
        </authorList>
    </citation>
    <scope>NUCLEOTIDE SEQUENCE [LARGE SCALE GENOMIC DNA]</scope>
    <source>
        <strain evidence="16 17">LMG 3431</strain>
    </source>
</reference>
<dbReference type="EC" id="2.7.13.3" evidence="3"/>
<dbReference type="CDD" id="cd18774">
    <property type="entry name" value="PDC2_HK_sensor"/>
    <property type="match status" value="1"/>
</dbReference>
<keyword evidence="11 14" id="KW-1133">Transmembrane helix</keyword>
<comment type="subcellular location">
    <subcellularLocation>
        <location evidence="2">Cell membrane</location>
        <topology evidence="2">Multi-pass membrane protein</topology>
    </subcellularLocation>
</comment>
<dbReference type="CDD" id="cd16917">
    <property type="entry name" value="HATPase_UhpB-NarQ-NarX-like"/>
    <property type="match status" value="1"/>
</dbReference>
<dbReference type="SMART" id="SM01049">
    <property type="entry name" value="Cache_2"/>
    <property type="match status" value="1"/>
</dbReference>
<dbReference type="InterPro" id="IPR005467">
    <property type="entry name" value="His_kinase_dom"/>
</dbReference>
<evidence type="ECO:0000256" key="7">
    <source>
        <dbReference type="ARBA" id="ARBA00022692"/>
    </source>
</evidence>